<name>A0A3E0VS30_9MICO</name>
<feature type="compositionally biased region" description="Basic residues" evidence="1">
    <location>
        <begin position="1"/>
        <end position="18"/>
    </location>
</feature>
<feature type="compositionally biased region" description="Low complexity" evidence="1">
    <location>
        <begin position="199"/>
        <end position="214"/>
    </location>
</feature>
<comment type="caution">
    <text evidence="3">The sequence shown here is derived from an EMBL/GenBank/DDBJ whole genome shotgun (WGS) entry which is preliminary data.</text>
</comment>
<feature type="compositionally biased region" description="Polar residues" evidence="1">
    <location>
        <begin position="216"/>
        <end position="228"/>
    </location>
</feature>
<dbReference type="GO" id="GO:0006313">
    <property type="term" value="P:DNA transposition"/>
    <property type="evidence" value="ECO:0007669"/>
    <property type="project" value="InterPro"/>
</dbReference>
<gene>
    <name evidence="3" type="ORF">B7R22_18345</name>
</gene>
<dbReference type="PANTHER" id="PTHR33055:SF16">
    <property type="entry name" value="TRANSPOSASE FOR INSERTION SEQUENCE ELEMENT IS1547"/>
    <property type="match status" value="1"/>
</dbReference>
<evidence type="ECO:0000313" key="3">
    <source>
        <dbReference type="EMBL" id="RFA11677.1"/>
    </source>
</evidence>
<organism evidence="3 4">
    <name type="scientific">Subtercola boreus</name>
    <dbReference type="NCBI Taxonomy" id="120213"/>
    <lineage>
        <taxon>Bacteria</taxon>
        <taxon>Bacillati</taxon>
        <taxon>Actinomycetota</taxon>
        <taxon>Actinomycetes</taxon>
        <taxon>Micrococcales</taxon>
        <taxon>Microbacteriaceae</taxon>
        <taxon>Subtercola</taxon>
    </lineage>
</organism>
<dbReference type="GO" id="GO:0003677">
    <property type="term" value="F:DNA binding"/>
    <property type="evidence" value="ECO:0007669"/>
    <property type="project" value="InterPro"/>
</dbReference>
<dbReference type="RefSeq" id="WP_116413147.1">
    <property type="nucleotide sequence ID" value="NZ_NBXB01000084.1"/>
</dbReference>
<dbReference type="EMBL" id="NBXB01000084">
    <property type="protein sequence ID" value="RFA11677.1"/>
    <property type="molecule type" value="Genomic_DNA"/>
</dbReference>
<evidence type="ECO:0000259" key="2">
    <source>
        <dbReference type="Pfam" id="PF02371"/>
    </source>
</evidence>
<dbReference type="InterPro" id="IPR003346">
    <property type="entry name" value="Transposase_20"/>
</dbReference>
<feature type="region of interest" description="Disordered" evidence="1">
    <location>
        <begin position="189"/>
        <end position="228"/>
    </location>
</feature>
<feature type="region of interest" description="Disordered" evidence="1">
    <location>
        <begin position="1"/>
        <end position="25"/>
    </location>
</feature>
<reference evidence="3 4" key="1">
    <citation type="submission" date="2017-04" db="EMBL/GenBank/DDBJ databases">
        <title>Comparative genome analysis of Subtercola boreus.</title>
        <authorList>
            <person name="Cho Y.-J."/>
            <person name="Cho A."/>
            <person name="Kim O.-S."/>
            <person name="Lee J.-I."/>
        </authorList>
    </citation>
    <scope>NUCLEOTIDE SEQUENCE [LARGE SCALE GENOMIC DNA]</scope>
    <source>
        <strain evidence="3 4">P27479</strain>
    </source>
</reference>
<proteinExistence type="predicted"/>
<dbReference type="Proteomes" id="UP000256541">
    <property type="component" value="Unassembled WGS sequence"/>
</dbReference>
<protein>
    <recommendedName>
        <fullName evidence="2">Transposase IS116/IS110/IS902 C-terminal domain-containing protein</fullName>
    </recommendedName>
</protein>
<dbReference type="PANTHER" id="PTHR33055">
    <property type="entry name" value="TRANSPOSASE FOR INSERTION SEQUENCE ELEMENT IS1111A"/>
    <property type="match status" value="1"/>
</dbReference>
<evidence type="ECO:0000313" key="4">
    <source>
        <dbReference type="Proteomes" id="UP000256541"/>
    </source>
</evidence>
<dbReference type="Pfam" id="PF02371">
    <property type="entry name" value="Transposase_20"/>
    <property type="match status" value="1"/>
</dbReference>
<dbReference type="AlphaFoldDB" id="A0A3E0VS30"/>
<sequence length="228" mass="24944">MFGHRERGHRHRHRHSAIRRTPPSSNQLHIVEPSAVDLIAEIRRLDKRITTVTGRITTQTTATGTTLTLIPGIGALTAARILGRTGIVHRFPTENHFAAYAGVAPREVSSGDVVRHRLSRGGDRQLNYALHVIALTQIAMKTGPGRVFYDRKRREGKTGKEALRALKRRLATVVFRRLFQDAARLAVGPAGHSGTTLQSSVTSSHPTTSTSEKSLTGPTKINPTHQAA</sequence>
<dbReference type="GO" id="GO:0004803">
    <property type="term" value="F:transposase activity"/>
    <property type="evidence" value="ECO:0007669"/>
    <property type="project" value="InterPro"/>
</dbReference>
<feature type="domain" description="Transposase IS116/IS110/IS902 C-terminal" evidence="2">
    <location>
        <begin position="66"/>
        <end position="148"/>
    </location>
</feature>
<evidence type="ECO:0000256" key="1">
    <source>
        <dbReference type="SAM" id="MobiDB-lite"/>
    </source>
</evidence>
<accession>A0A3E0VS30</accession>
<dbReference type="InterPro" id="IPR047650">
    <property type="entry name" value="Transpos_IS110"/>
</dbReference>